<comment type="caution">
    <text evidence="2">The sequence shown here is derived from an EMBL/GenBank/DDBJ whole genome shotgun (WGS) entry which is preliminary data.</text>
</comment>
<feature type="transmembrane region" description="Helical" evidence="1">
    <location>
        <begin position="190"/>
        <end position="209"/>
    </location>
</feature>
<name>A0AAD7MZU9_9AGAR</name>
<evidence type="ECO:0000313" key="3">
    <source>
        <dbReference type="Proteomes" id="UP001215598"/>
    </source>
</evidence>
<organism evidence="2 3">
    <name type="scientific">Mycena metata</name>
    <dbReference type="NCBI Taxonomy" id="1033252"/>
    <lineage>
        <taxon>Eukaryota</taxon>
        <taxon>Fungi</taxon>
        <taxon>Dikarya</taxon>
        <taxon>Basidiomycota</taxon>
        <taxon>Agaricomycotina</taxon>
        <taxon>Agaricomycetes</taxon>
        <taxon>Agaricomycetidae</taxon>
        <taxon>Agaricales</taxon>
        <taxon>Marasmiineae</taxon>
        <taxon>Mycenaceae</taxon>
        <taxon>Mycena</taxon>
    </lineage>
</organism>
<dbReference type="Proteomes" id="UP001215598">
    <property type="component" value="Unassembled WGS sequence"/>
</dbReference>
<dbReference type="EMBL" id="JARKIB010000103">
    <property type="protein sequence ID" value="KAJ7740331.1"/>
    <property type="molecule type" value="Genomic_DNA"/>
</dbReference>
<keyword evidence="1" id="KW-0472">Membrane</keyword>
<keyword evidence="3" id="KW-1185">Reference proteome</keyword>
<keyword evidence="1" id="KW-0812">Transmembrane</keyword>
<evidence type="ECO:0000313" key="2">
    <source>
        <dbReference type="EMBL" id="KAJ7740331.1"/>
    </source>
</evidence>
<accession>A0AAD7MZU9</accession>
<proteinExistence type="predicted"/>
<sequence length="341" mass="37599">MYLIHLRLQGQPRGSRLTQLTPFESQIRVLTRYRLTHGRPILRHFESKLVRIGFCSAIFEPTSTKAFRVVLTTFNEELTDAVGKPLFSSGIIPGSPTVKYAPAPSSNCRVLDSELKMLQDLALGPQIECGMQIGLPRRGSVGWKGGLVPRSQSLPTFIHSVYLTLTRNRTPRLTSSLSGFTSCPTQVLRIYALLSVVLSVVLGGLRFTVFGRLMKTPKEAVALVASSHSASTSLDDFRGLYYACLAMERAGTSLVLAGTCLLPPHYRSQLLLERVSTGDIPQVGPFSLPPVPIASSDSYRVVLMKPRNNRIINRFGKRYYITAGQYSDVRGGNGGFKTRHL</sequence>
<gene>
    <name evidence="2" type="ORF">B0H16DRAFT_1758049</name>
</gene>
<evidence type="ECO:0000256" key="1">
    <source>
        <dbReference type="SAM" id="Phobius"/>
    </source>
</evidence>
<reference evidence="2" key="1">
    <citation type="submission" date="2023-03" db="EMBL/GenBank/DDBJ databases">
        <title>Massive genome expansion in bonnet fungi (Mycena s.s.) driven by repeated elements and novel gene families across ecological guilds.</title>
        <authorList>
            <consortium name="Lawrence Berkeley National Laboratory"/>
            <person name="Harder C.B."/>
            <person name="Miyauchi S."/>
            <person name="Viragh M."/>
            <person name="Kuo A."/>
            <person name="Thoen E."/>
            <person name="Andreopoulos B."/>
            <person name="Lu D."/>
            <person name="Skrede I."/>
            <person name="Drula E."/>
            <person name="Henrissat B."/>
            <person name="Morin E."/>
            <person name="Kohler A."/>
            <person name="Barry K."/>
            <person name="LaButti K."/>
            <person name="Morin E."/>
            <person name="Salamov A."/>
            <person name="Lipzen A."/>
            <person name="Mereny Z."/>
            <person name="Hegedus B."/>
            <person name="Baldrian P."/>
            <person name="Stursova M."/>
            <person name="Weitz H."/>
            <person name="Taylor A."/>
            <person name="Grigoriev I.V."/>
            <person name="Nagy L.G."/>
            <person name="Martin F."/>
            <person name="Kauserud H."/>
        </authorList>
    </citation>
    <scope>NUCLEOTIDE SEQUENCE</scope>
    <source>
        <strain evidence="2">CBHHK182m</strain>
    </source>
</reference>
<dbReference type="AlphaFoldDB" id="A0AAD7MZU9"/>
<protein>
    <submittedName>
        <fullName evidence="2">Uncharacterized protein</fullName>
    </submittedName>
</protein>
<keyword evidence="1" id="KW-1133">Transmembrane helix</keyword>